<dbReference type="InterPro" id="IPR036928">
    <property type="entry name" value="AS_sf"/>
</dbReference>
<dbReference type="EMBL" id="JBEDNQ010000003">
    <property type="protein sequence ID" value="MEQ3550476.1"/>
    <property type="molecule type" value="Genomic_DNA"/>
</dbReference>
<comment type="similarity">
    <text evidence="1">Belongs to the amidase family.</text>
</comment>
<dbReference type="SUPFAM" id="SSF75304">
    <property type="entry name" value="Amidase signature (AS) enzymes"/>
    <property type="match status" value="1"/>
</dbReference>
<dbReference type="InterPro" id="IPR020556">
    <property type="entry name" value="Amidase_CS"/>
</dbReference>
<dbReference type="PROSITE" id="PS00571">
    <property type="entry name" value="AMIDASES"/>
    <property type="match status" value="1"/>
</dbReference>
<dbReference type="PANTHER" id="PTHR11895:SF7">
    <property type="entry name" value="GLUTAMYL-TRNA(GLN) AMIDOTRANSFERASE SUBUNIT A, MITOCHONDRIAL"/>
    <property type="match status" value="1"/>
</dbReference>
<dbReference type="Pfam" id="PF01425">
    <property type="entry name" value="Amidase"/>
    <property type="match status" value="1"/>
</dbReference>
<organism evidence="4 5">
    <name type="scientific">Pseudonocardia nematodicida</name>
    <dbReference type="NCBI Taxonomy" id="1206997"/>
    <lineage>
        <taxon>Bacteria</taxon>
        <taxon>Bacillati</taxon>
        <taxon>Actinomycetota</taxon>
        <taxon>Actinomycetes</taxon>
        <taxon>Pseudonocardiales</taxon>
        <taxon>Pseudonocardiaceae</taxon>
        <taxon>Pseudonocardia</taxon>
    </lineage>
</organism>
<evidence type="ECO:0000259" key="3">
    <source>
        <dbReference type="Pfam" id="PF01425"/>
    </source>
</evidence>
<evidence type="ECO:0000256" key="1">
    <source>
        <dbReference type="ARBA" id="ARBA00009199"/>
    </source>
</evidence>
<evidence type="ECO:0000313" key="5">
    <source>
        <dbReference type="Proteomes" id="UP001494902"/>
    </source>
</evidence>
<keyword evidence="5" id="KW-1185">Reference proteome</keyword>
<comment type="caution">
    <text evidence="4">The sequence shown here is derived from an EMBL/GenBank/DDBJ whole genome shotgun (WGS) entry which is preliminary data.</text>
</comment>
<dbReference type="InterPro" id="IPR000120">
    <property type="entry name" value="Amidase"/>
</dbReference>
<evidence type="ECO:0000313" key="4">
    <source>
        <dbReference type="EMBL" id="MEQ3550476.1"/>
    </source>
</evidence>
<dbReference type="InterPro" id="IPR023631">
    <property type="entry name" value="Amidase_dom"/>
</dbReference>
<gene>
    <name evidence="4" type="ORF">WIS52_08335</name>
</gene>
<dbReference type="Gene3D" id="3.90.1300.10">
    <property type="entry name" value="Amidase signature (AS) domain"/>
    <property type="match status" value="1"/>
</dbReference>
<protein>
    <submittedName>
        <fullName evidence="4">Amidase</fullName>
    </submittedName>
</protein>
<dbReference type="Proteomes" id="UP001494902">
    <property type="component" value="Unassembled WGS sequence"/>
</dbReference>
<dbReference type="RefSeq" id="WP_349297557.1">
    <property type="nucleotide sequence ID" value="NZ_JBEDNQ010000003.1"/>
</dbReference>
<reference evidence="4 5" key="1">
    <citation type="submission" date="2024-03" db="EMBL/GenBank/DDBJ databases">
        <title>Draft genome sequence of Pseudonocardia nematodicida JCM 31783.</title>
        <authorList>
            <person name="Butdee W."/>
            <person name="Duangmal K."/>
        </authorList>
    </citation>
    <scope>NUCLEOTIDE SEQUENCE [LARGE SCALE GENOMIC DNA]</scope>
    <source>
        <strain evidence="4 5">JCM 31783</strain>
    </source>
</reference>
<dbReference type="PANTHER" id="PTHR11895">
    <property type="entry name" value="TRANSAMIDASE"/>
    <property type="match status" value="1"/>
</dbReference>
<sequence length="496" mass="50776">MGGIGWEDYRRHDAVGLAELVASGAVSAEDLLDAALERADRVEPTINAIRYRMTGSARARARGGPTGPFGGVPFLVKDLGQHIAGVPTGSGSRALAGFRRPETSTVVRRWTDAGLVILGRSATPEFGARAVTEPALGGPTRNPWDPGRTPGGSSGGSAAAVAAGIVPVAGASDGGGSIRIPAAACGLFGLKPGRGVVPSGPDVAESFHGAAVQGVLSRTVRDSAAMLDVLAGPDPAGPYRVQPPGRPCADAVRDDPERLRIGMTAASPLGGEVDPEAVAAVRDAAELLTSLGHVVEESAPAVDGRGLAGDFLTCWFGMIATQVAGARALTGCGDDAFETETRVMAAIGAATPAPVYLAAQARWQRHTRALADFHTRYDLLLTPTLARPPWPIGALDLPTPARIAARALLAVGAGGLLGRPGLIDGLIDANFAPVPFTQLANVTGRPAMSVPLYRTPGGLPLGVQFVGRPGAEPELLALGGQLERARPWAHLEPDLP</sequence>
<proteinExistence type="inferred from homology"/>
<feature type="domain" description="Amidase" evidence="3">
    <location>
        <begin position="30"/>
        <end position="396"/>
    </location>
</feature>
<evidence type="ECO:0000256" key="2">
    <source>
        <dbReference type="SAM" id="MobiDB-lite"/>
    </source>
</evidence>
<name>A0ABV1K8G5_9PSEU</name>
<feature type="region of interest" description="Disordered" evidence="2">
    <location>
        <begin position="132"/>
        <end position="156"/>
    </location>
</feature>
<accession>A0ABV1K8G5</accession>